<evidence type="ECO:0000313" key="2">
    <source>
        <dbReference type="Proteomes" id="UP000269774"/>
    </source>
</evidence>
<dbReference type="AlphaFoldDB" id="A0A3M2HWR0"/>
<dbReference type="EMBL" id="RFFM01000001">
    <property type="protein sequence ID" value="RMH91849.1"/>
    <property type="molecule type" value="Genomic_DNA"/>
</dbReference>
<sequence length="77" mass="8882">MMSAPVDRDKDAVFKHKRVAETKGCTRVAVDRLFMPVRDRRFVPCIGPQLGPGRFQLPILYLIRCPLGCHPQLMKRF</sequence>
<protein>
    <submittedName>
        <fullName evidence="1">Uncharacterized protein</fullName>
    </submittedName>
</protein>
<name>A0A3M2HWR0_9GAMM</name>
<reference evidence="1 2" key="1">
    <citation type="submission" date="2018-10" db="EMBL/GenBank/DDBJ databases">
        <title>Pseudomonas zhaodongensis NEAU-ST5-21(T) genome.</title>
        <authorList>
            <person name="Peng J."/>
            <person name="Liu Z.-P."/>
        </authorList>
    </citation>
    <scope>NUCLEOTIDE SEQUENCE [LARGE SCALE GENOMIC DNA]</scope>
    <source>
        <strain evidence="1 2">NEAU-ST5-21</strain>
    </source>
</reference>
<keyword evidence="2" id="KW-1185">Reference proteome</keyword>
<accession>A0A3M2HWR0</accession>
<gene>
    <name evidence="1" type="ORF">EA797_03630</name>
</gene>
<proteinExistence type="predicted"/>
<organism evidence="1 2">
    <name type="scientific">Stutzerimonas zhaodongensis</name>
    <dbReference type="NCBI Taxonomy" id="1176257"/>
    <lineage>
        <taxon>Bacteria</taxon>
        <taxon>Pseudomonadati</taxon>
        <taxon>Pseudomonadota</taxon>
        <taxon>Gammaproteobacteria</taxon>
        <taxon>Pseudomonadales</taxon>
        <taxon>Pseudomonadaceae</taxon>
        <taxon>Stutzerimonas</taxon>
    </lineage>
</organism>
<dbReference type="Proteomes" id="UP000269774">
    <property type="component" value="Unassembled WGS sequence"/>
</dbReference>
<evidence type="ECO:0000313" key="1">
    <source>
        <dbReference type="EMBL" id="RMH91849.1"/>
    </source>
</evidence>
<comment type="caution">
    <text evidence="1">The sequence shown here is derived from an EMBL/GenBank/DDBJ whole genome shotgun (WGS) entry which is preliminary data.</text>
</comment>